<name>I1E1H8_9GAMM</name>
<feature type="transmembrane region" description="Helical" evidence="6">
    <location>
        <begin position="414"/>
        <end position="440"/>
    </location>
</feature>
<feature type="transmembrane region" description="Helical" evidence="6">
    <location>
        <begin position="461"/>
        <end position="484"/>
    </location>
</feature>
<evidence type="ECO:0000256" key="1">
    <source>
        <dbReference type="ARBA" id="ARBA00004651"/>
    </source>
</evidence>
<gene>
    <name evidence="8" type="ORF">RNAN_3170</name>
</gene>
<dbReference type="GO" id="GO:0005886">
    <property type="term" value="C:plasma membrane"/>
    <property type="evidence" value="ECO:0007669"/>
    <property type="project" value="UniProtKB-SubCell"/>
</dbReference>
<dbReference type="RefSeq" id="WP_008223451.1">
    <property type="nucleotide sequence ID" value="NZ_BAFK01000022.1"/>
</dbReference>
<feature type="transmembrane region" description="Helical" evidence="6">
    <location>
        <begin position="391"/>
        <end position="408"/>
    </location>
</feature>
<keyword evidence="2" id="KW-1003">Cell membrane</keyword>
<dbReference type="InterPro" id="IPR003838">
    <property type="entry name" value="ABC3_permease_C"/>
</dbReference>
<dbReference type="Pfam" id="PF02687">
    <property type="entry name" value="FtsX"/>
    <property type="match status" value="2"/>
</dbReference>
<evidence type="ECO:0000256" key="6">
    <source>
        <dbReference type="SAM" id="Phobius"/>
    </source>
</evidence>
<proteinExistence type="predicted"/>
<accession>I1E1H8</accession>
<keyword evidence="9" id="KW-1185">Reference proteome</keyword>
<feature type="transmembrane region" description="Helical" evidence="6">
    <location>
        <begin position="306"/>
        <end position="328"/>
    </location>
</feature>
<dbReference type="OrthoDB" id="5292592at2"/>
<evidence type="ECO:0000313" key="8">
    <source>
        <dbReference type="EMBL" id="GAB60156.1"/>
    </source>
</evidence>
<reference evidence="8 9" key="1">
    <citation type="journal article" date="2012" name="J. Bacteriol.">
        <title>Genome Sequence of the Protease-Producing Bacterium Rheinheimera nanhaiensis E407-8T, Isolated from Deep-Sea Sediment of the South China Sea.</title>
        <authorList>
            <person name="Zhang X.-Y."/>
            <person name="Zhang Y.-J."/>
            <person name="Qin Q.-L."/>
            <person name="Xie B.-B."/>
            <person name="Chen X.-L."/>
            <person name="Zhou B.-C."/>
            <person name="Zhang Y.-Z."/>
        </authorList>
    </citation>
    <scope>NUCLEOTIDE SEQUENCE [LARGE SCALE GENOMIC DNA]</scope>
    <source>
        <strain evidence="8 9">E407-8</strain>
    </source>
</reference>
<evidence type="ECO:0000256" key="5">
    <source>
        <dbReference type="ARBA" id="ARBA00023136"/>
    </source>
</evidence>
<dbReference type="InterPro" id="IPR038766">
    <property type="entry name" value="Membrane_comp_ABC_pdt"/>
</dbReference>
<dbReference type="Proteomes" id="UP000004374">
    <property type="component" value="Unassembled WGS sequence"/>
</dbReference>
<evidence type="ECO:0000259" key="7">
    <source>
        <dbReference type="Pfam" id="PF02687"/>
    </source>
</evidence>
<feature type="transmembrane region" description="Helical" evidence="6">
    <location>
        <begin position="254"/>
        <end position="274"/>
    </location>
</feature>
<dbReference type="AlphaFoldDB" id="I1E1H8"/>
<feature type="domain" description="ABC3 transporter permease C-terminal" evidence="7">
    <location>
        <begin position="705"/>
        <end position="817"/>
    </location>
</feature>
<feature type="domain" description="ABC3 transporter permease C-terminal" evidence="7">
    <location>
        <begin position="258"/>
        <end position="373"/>
    </location>
</feature>
<keyword evidence="5 6" id="KW-0472">Membrane</keyword>
<feature type="transmembrane region" description="Helical" evidence="6">
    <location>
        <begin position="348"/>
        <end position="370"/>
    </location>
</feature>
<dbReference type="EMBL" id="BAFK01000022">
    <property type="protein sequence ID" value="GAB60156.1"/>
    <property type="molecule type" value="Genomic_DNA"/>
</dbReference>
<organism evidence="8 9">
    <name type="scientific">Rheinheimera nanhaiensis E407-8</name>
    <dbReference type="NCBI Taxonomy" id="562729"/>
    <lineage>
        <taxon>Bacteria</taxon>
        <taxon>Pseudomonadati</taxon>
        <taxon>Pseudomonadota</taxon>
        <taxon>Gammaproteobacteria</taxon>
        <taxon>Chromatiales</taxon>
        <taxon>Chromatiaceae</taxon>
        <taxon>Rheinheimera</taxon>
    </lineage>
</organism>
<evidence type="ECO:0000313" key="9">
    <source>
        <dbReference type="Proteomes" id="UP000004374"/>
    </source>
</evidence>
<keyword evidence="3 6" id="KW-0812">Transmembrane</keyword>
<dbReference type="STRING" id="562729.RNAN_3170"/>
<dbReference type="PANTHER" id="PTHR30287">
    <property type="entry name" value="MEMBRANE COMPONENT OF PREDICTED ABC SUPERFAMILY METABOLITE UPTAKE TRANSPORTER"/>
    <property type="match status" value="1"/>
</dbReference>
<evidence type="ECO:0000256" key="2">
    <source>
        <dbReference type="ARBA" id="ARBA00022475"/>
    </source>
</evidence>
<feature type="transmembrane region" description="Helical" evidence="6">
    <location>
        <begin position="701"/>
        <end position="724"/>
    </location>
</feature>
<dbReference type="PANTHER" id="PTHR30287:SF1">
    <property type="entry name" value="INNER MEMBRANE PROTEIN"/>
    <property type="match status" value="1"/>
</dbReference>
<keyword evidence="4 6" id="KW-1133">Transmembrane helix</keyword>
<feature type="transmembrane region" description="Helical" evidence="6">
    <location>
        <begin position="789"/>
        <end position="809"/>
    </location>
</feature>
<comment type="caution">
    <text evidence="8">The sequence shown here is derived from an EMBL/GenBank/DDBJ whole genome shotgun (WGS) entry which is preliminary data.</text>
</comment>
<protein>
    <submittedName>
        <fullName evidence="8">ABC transporter, permease protein</fullName>
    </submittedName>
</protein>
<sequence length="829" mass="91326">MWASIAWRLFWRELRRGELWVIAFALFLAVGSVVSLSGITEGVKSALLQRSAQFNAADKVLRSSQPFDEQLFELAEQQHQLSTARQMQFDSMLFSGDAMQLATIKAVSSSYPLRGDLVLYRSELVTAGETAVLTPGQVFFEARLFDLLGVKVGDEVELGLAKLQVGGVIVNEPDAPLSVFGGSPRVIMHLDDVPATDIVQPGSRIGYRYLFAGDTTALAQFEAEANDKLSVHQRWQKMDRESAIGGALERAERFLLLAGLLGIVLAACAAAVAASRYSQRHTRAVAIVKALGATTAQIRLIYGSHLLLVVLFSLVCGLVAGQLAIGAVQWGINLYMADYRAEFSIRPLWLGALTCVICALLFAARPMWRLANTAAIEVLKQPAAQFVVDKLQWLTGAAAIWALMWLFSGELVLSIGLFLLCAGFAALLIATAAVIVRLVKPAAAGQASAPKLAIANLRRRLWANSFQLITFSLAIFLALLLYFLRAELIGQWQRQIPEGAPNQFLVNINQQQRTVLNNFAREQQLQLDQYYPVVRGRLLSINDEQLQQEATKEDRSQQRVGVGRELNLTWLTALPKNNHILQGNWFTEGATAQVSVEEEIAERLEVKLGDSLAFSIGGQQVSAVVSSIRKVDWNSLQPNFYMILSPDLLADFPATYITAFYLPAERNQLLNQLARLLPTVSVISVDNIIAQVNDIIDQVTVALSFILLIICLAAALVLVAQVQATLEQREQELAILRTLGARYALLRNALLLEFALLGAMAGGFATLLAELMLLLVQQRVFELPFTPHYSLWWMGPALGIGMVTLLGWWQLRRLLSIPGAQLMRRVLQG</sequence>
<evidence type="ECO:0000256" key="4">
    <source>
        <dbReference type="ARBA" id="ARBA00022989"/>
    </source>
</evidence>
<comment type="subcellular location">
    <subcellularLocation>
        <location evidence="1">Cell membrane</location>
        <topology evidence="1">Multi-pass membrane protein</topology>
    </subcellularLocation>
</comment>
<feature type="transmembrane region" description="Helical" evidence="6">
    <location>
        <begin position="745"/>
        <end position="769"/>
    </location>
</feature>
<evidence type="ECO:0000256" key="3">
    <source>
        <dbReference type="ARBA" id="ARBA00022692"/>
    </source>
</evidence>